<feature type="repeat" description="TPR" evidence="1">
    <location>
        <begin position="126"/>
        <end position="159"/>
    </location>
</feature>
<dbReference type="PANTHER" id="PTHR44366:SF1">
    <property type="entry name" value="UDP-N-ACETYLGLUCOSAMINE--PEPTIDE N-ACETYLGLUCOSAMINYLTRANSFERASE 110 KDA SUBUNIT"/>
    <property type="match status" value="1"/>
</dbReference>
<dbReference type="SMART" id="SM00028">
    <property type="entry name" value="TPR"/>
    <property type="match status" value="2"/>
</dbReference>
<dbReference type="InterPro" id="IPR037919">
    <property type="entry name" value="OGT"/>
</dbReference>
<dbReference type="SUPFAM" id="SSF48452">
    <property type="entry name" value="TPR-like"/>
    <property type="match status" value="1"/>
</dbReference>
<feature type="signal peptide" evidence="3">
    <location>
        <begin position="1"/>
        <end position="22"/>
    </location>
</feature>
<dbReference type="AlphaFoldDB" id="A0A4S3JZ40"/>
<evidence type="ECO:0000313" key="5">
    <source>
        <dbReference type="Proteomes" id="UP000295341"/>
    </source>
</evidence>
<dbReference type="OrthoDB" id="255821at2"/>
<name>A0A4S3JZ40_9GAMM</name>
<keyword evidence="1" id="KW-0802">TPR repeat</keyword>
<evidence type="ECO:0000256" key="2">
    <source>
        <dbReference type="SAM" id="MobiDB-lite"/>
    </source>
</evidence>
<feature type="chain" id="PRO_5030100125" evidence="3">
    <location>
        <begin position="23"/>
        <end position="226"/>
    </location>
</feature>
<dbReference type="PANTHER" id="PTHR44366">
    <property type="entry name" value="UDP-N-ACETYLGLUCOSAMINE--PEPTIDE N-ACETYLGLUCOSAMINYLTRANSFERASE 110 KDA SUBUNIT"/>
    <property type="match status" value="1"/>
</dbReference>
<dbReference type="InterPro" id="IPR019734">
    <property type="entry name" value="TPR_rpt"/>
</dbReference>
<accession>A0A4S3JZ40</accession>
<dbReference type="EMBL" id="SOBT01000008">
    <property type="protein sequence ID" value="TDU31365.1"/>
    <property type="molecule type" value="Genomic_DNA"/>
</dbReference>
<dbReference type="Pfam" id="PF13432">
    <property type="entry name" value="TPR_16"/>
    <property type="match status" value="1"/>
</dbReference>
<feature type="repeat" description="TPR" evidence="1">
    <location>
        <begin position="92"/>
        <end position="125"/>
    </location>
</feature>
<dbReference type="PROSITE" id="PS50005">
    <property type="entry name" value="TPR"/>
    <property type="match status" value="2"/>
</dbReference>
<evidence type="ECO:0000313" key="4">
    <source>
        <dbReference type="EMBL" id="TDU31365.1"/>
    </source>
</evidence>
<dbReference type="InterPro" id="IPR011990">
    <property type="entry name" value="TPR-like_helical_dom_sf"/>
</dbReference>
<proteinExistence type="predicted"/>
<dbReference type="Gene3D" id="1.25.40.10">
    <property type="entry name" value="Tetratricopeptide repeat domain"/>
    <property type="match status" value="1"/>
</dbReference>
<protein>
    <submittedName>
        <fullName evidence="4">Flp pilus assembly protein TadD</fullName>
    </submittedName>
</protein>
<reference evidence="4 5" key="1">
    <citation type="submission" date="2019-03" db="EMBL/GenBank/DDBJ databases">
        <title>Genomic Encyclopedia of Type Strains, Phase IV (KMG-IV): sequencing the most valuable type-strain genomes for metagenomic binning, comparative biology and taxonomic classification.</title>
        <authorList>
            <person name="Goeker M."/>
        </authorList>
    </citation>
    <scope>NUCLEOTIDE SEQUENCE [LARGE SCALE GENOMIC DNA]</scope>
    <source>
        <strain evidence="4 5">DSM 26377</strain>
    </source>
</reference>
<dbReference type="GO" id="GO:0097363">
    <property type="term" value="F:protein O-acetylglucosaminyltransferase activity"/>
    <property type="evidence" value="ECO:0007669"/>
    <property type="project" value="TreeGrafter"/>
</dbReference>
<feature type="compositionally biased region" description="Low complexity" evidence="2">
    <location>
        <begin position="41"/>
        <end position="53"/>
    </location>
</feature>
<evidence type="ECO:0000256" key="3">
    <source>
        <dbReference type="SAM" id="SignalP"/>
    </source>
</evidence>
<keyword evidence="5" id="KW-1185">Reference proteome</keyword>
<evidence type="ECO:0000256" key="1">
    <source>
        <dbReference type="PROSITE-ProRule" id="PRU00339"/>
    </source>
</evidence>
<dbReference type="Proteomes" id="UP000295341">
    <property type="component" value="Unassembled WGS sequence"/>
</dbReference>
<gene>
    <name evidence="4" type="ORF">DFR24_0733</name>
</gene>
<keyword evidence="3" id="KW-0732">Signal</keyword>
<sequence length="226" mass="24562">MNFTDFSAPRAALLGLLVLTLAACGSPSPRKPTIRSGGAVSSTTAAETSSDSASKGDPDQRFQEALALMKARKFPEAQAAFIALSRDYPTFSGPLTDLGILYAQSHQRELAVASLTRAVNANPGNAIAHNWLGTLHREAGDFVRAEQSYRKAIEARPNYAQAHLNLAILYDVALHRPREAVASYRDYQRLMGADDLIVAAWIRDLESRMQPQEAPVRTAAVEGRMP</sequence>
<feature type="region of interest" description="Disordered" evidence="2">
    <location>
        <begin position="26"/>
        <end position="58"/>
    </location>
</feature>
<organism evidence="4 5">
    <name type="scientific">Panacagrimonas perspica</name>
    <dbReference type="NCBI Taxonomy" id="381431"/>
    <lineage>
        <taxon>Bacteria</taxon>
        <taxon>Pseudomonadati</taxon>
        <taxon>Pseudomonadota</taxon>
        <taxon>Gammaproteobacteria</taxon>
        <taxon>Nevskiales</taxon>
        <taxon>Nevskiaceae</taxon>
        <taxon>Panacagrimonas</taxon>
    </lineage>
</organism>
<dbReference type="RefSeq" id="WP_133879953.1">
    <property type="nucleotide sequence ID" value="NZ_MWIN01000039.1"/>
</dbReference>
<comment type="caution">
    <text evidence="4">The sequence shown here is derived from an EMBL/GenBank/DDBJ whole genome shotgun (WGS) entry which is preliminary data.</text>
</comment>
<dbReference type="GO" id="GO:0006493">
    <property type="term" value="P:protein O-linked glycosylation"/>
    <property type="evidence" value="ECO:0007669"/>
    <property type="project" value="InterPro"/>
</dbReference>